<organism evidence="3 4">
    <name type="scientific">Albugo candida</name>
    <dbReference type="NCBI Taxonomy" id="65357"/>
    <lineage>
        <taxon>Eukaryota</taxon>
        <taxon>Sar</taxon>
        <taxon>Stramenopiles</taxon>
        <taxon>Oomycota</taxon>
        <taxon>Peronosporomycetes</taxon>
        <taxon>Albuginales</taxon>
        <taxon>Albuginaceae</taxon>
        <taxon>Albugo</taxon>
    </lineage>
</organism>
<evidence type="ECO:0008006" key="5">
    <source>
        <dbReference type="Google" id="ProtNLM"/>
    </source>
</evidence>
<dbReference type="OrthoDB" id="10257284at2759"/>
<gene>
    <name evidence="3" type="ORF">BN9_038520</name>
</gene>
<keyword evidence="4" id="KW-1185">Reference proteome</keyword>
<dbReference type="STRING" id="65357.A0A024G8I8"/>
<comment type="similarity">
    <text evidence="1">Belongs to the histidine acid phosphatase family.</text>
</comment>
<evidence type="ECO:0000313" key="3">
    <source>
        <dbReference type="EMBL" id="CCI43068.1"/>
    </source>
</evidence>
<keyword evidence="2" id="KW-0378">Hydrolase</keyword>
<evidence type="ECO:0000256" key="2">
    <source>
        <dbReference type="ARBA" id="ARBA00022801"/>
    </source>
</evidence>
<name>A0A024G8I8_9STRA</name>
<dbReference type="SUPFAM" id="SSF53254">
    <property type="entry name" value="Phosphoglycerate mutase-like"/>
    <property type="match status" value="1"/>
</dbReference>
<dbReference type="PANTHER" id="PTHR11567:SF110">
    <property type="entry name" value="2-PHOSPHOXYLOSE PHOSPHATASE 1"/>
    <property type="match status" value="1"/>
</dbReference>
<evidence type="ECO:0000313" key="4">
    <source>
        <dbReference type="Proteomes" id="UP000053237"/>
    </source>
</evidence>
<dbReference type="PANTHER" id="PTHR11567">
    <property type="entry name" value="ACID PHOSPHATASE-RELATED"/>
    <property type="match status" value="1"/>
</dbReference>
<proteinExistence type="inferred from homology"/>
<sequence length="370" mass="42475">MELRHVIVFNRHGDRTPIYTDLNSLLKLSDEEMNFWRKSLLEPEQIEQLHGIAKVVGADVTVPPYCDPSDGGRYPGGHLTKKGMVQLEEKGAKLWERYHHLFGNEAIHSEAVHATSTNYYRTIQSAQALLMGMFKQKNGESPKFHIRIRNIETVVPEHSPEIYYRMQELYLQELEPQVQAKIKKTEACVRDLFQIPSTDPVNWTAVRDVLTCKKAHNLEWPQGVTEEIYADVVDADAALWYQCFSHKGLGTTFFSNGIQELTSHLQKVLGEEVMSLEKRVQDFGGPKISVFSCHDCTLVSLVNALDLDTNQTLPPYATIVTFEIYQNSSASTSEYFIKVFWNDKELKFKNFESEAFLPFDTFKRIAVRNF</sequence>
<dbReference type="AlphaFoldDB" id="A0A024G8I8"/>
<dbReference type="InterPro" id="IPR000560">
    <property type="entry name" value="His_Pase_clade-2"/>
</dbReference>
<comment type="caution">
    <text evidence="3">The sequence shown here is derived from an EMBL/GenBank/DDBJ whole genome shotgun (WGS) entry which is preliminary data.</text>
</comment>
<dbReference type="Proteomes" id="UP000053237">
    <property type="component" value="Unassembled WGS sequence"/>
</dbReference>
<evidence type="ECO:0000256" key="1">
    <source>
        <dbReference type="ARBA" id="ARBA00005375"/>
    </source>
</evidence>
<dbReference type="Pfam" id="PF00328">
    <property type="entry name" value="His_Phos_2"/>
    <property type="match status" value="1"/>
</dbReference>
<dbReference type="EMBL" id="CAIX01000043">
    <property type="protein sequence ID" value="CCI43068.1"/>
    <property type="molecule type" value="Genomic_DNA"/>
</dbReference>
<dbReference type="InterPro" id="IPR050645">
    <property type="entry name" value="Histidine_acid_phosphatase"/>
</dbReference>
<dbReference type="InterPro" id="IPR029033">
    <property type="entry name" value="His_PPase_superfam"/>
</dbReference>
<accession>A0A024G8I8</accession>
<dbReference type="InParanoid" id="A0A024G8I8"/>
<reference evidence="3 4" key="1">
    <citation type="submission" date="2012-05" db="EMBL/GenBank/DDBJ databases">
        <title>Recombination and specialization in a pathogen metapopulation.</title>
        <authorList>
            <person name="Gardiner A."/>
            <person name="Kemen E."/>
            <person name="Schultz-Larsen T."/>
            <person name="MacLean D."/>
            <person name="Van Oosterhout C."/>
            <person name="Jones J.D.G."/>
        </authorList>
    </citation>
    <scope>NUCLEOTIDE SEQUENCE [LARGE SCALE GENOMIC DNA]</scope>
    <source>
        <strain evidence="3 4">Ac Nc2</strain>
    </source>
</reference>
<dbReference type="GO" id="GO:0016791">
    <property type="term" value="F:phosphatase activity"/>
    <property type="evidence" value="ECO:0007669"/>
    <property type="project" value="TreeGrafter"/>
</dbReference>
<dbReference type="CDD" id="cd07061">
    <property type="entry name" value="HP_HAP_like"/>
    <property type="match status" value="1"/>
</dbReference>
<protein>
    <recommendedName>
        <fullName evidence="5">Histidine acid phosphatase</fullName>
    </recommendedName>
</protein>
<dbReference type="Gene3D" id="3.40.50.1240">
    <property type="entry name" value="Phosphoglycerate mutase-like"/>
    <property type="match status" value="1"/>
</dbReference>